<dbReference type="InterPro" id="IPR035906">
    <property type="entry name" value="MetI-like_sf"/>
</dbReference>
<keyword evidence="5 7" id="KW-1133">Transmembrane helix</keyword>
<evidence type="ECO:0000313" key="10">
    <source>
        <dbReference type="Proteomes" id="UP000526501"/>
    </source>
</evidence>
<dbReference type="AlphaFoldDB" id="A0A7X1EBL5"/>
<evidence type="ECO:0000256" key="4">
    <source>
        <dbReference type="ARBA" id="ARBA00022692"/>
    </source>
</evidence>
<evidence type="ECO:0000313" key="9">
    <source>
        <dbReference type="EMBL" id="MBC2607942.1"/>
    </source>
</evidence>
<keyword evidence="6 7" id="KW-0472">Membrane</keyword>
<feature type="transmembrane region" description="Helical" evidence="7">
    <location>
        <begin position="5"/>
        <end position="25"/>
    </location>
</feature>
<dbReference type="Gene3D" id="1.10.3720.10">
    <property type="entry name" value="MetI-like"/>
    <property type="match status" value="1"/>
</dbReference>
<dbReference type="RefSeq" id="WP_185661805.1">
    <property type="nucleotide sequence ID" value="NZ_CAWPOO010000013.1"/>
</dbReference>
<dbReference type="GO" id="GO:0005886">
    <property type="term" value="C:plasma membrane"/>
    <property type="evidence" value="ECO:0007669"/>
    <property type="project" value="UniProtKB-SubCell"/>
</dbReference>
<dbReference type="PROSITE" id="PS50928">
    <property type="entry name" value="ABC_TM1"/>
    <property type="match status" value="1"/>
</dbReference>
<evidence type="ECO:0000259" key="8">
    <source>
        <dbReference type="PROSITE" id="PS50928"/>
    </source>
</evidence>
<dbReference type="EMBL" id="JACHVC010000013">
    <property type="protein sequence ID" value="MBC2607942.1"/>
    <property type="molecule type" value="Genomic_DNA"/>
</dbReference>
<comment type="similarity">
    <text evidence="7">Belongs to the binding-protein-dependent transport system permease family.</text>
</comment>
<dbReference type="GO" id="GO:0055085">
    <property type="term" value="P:transmembrane transport"/>
    <property type="evidence" value="ECO:0007669"/>
    <property type="project" value="InterPro"/>
</dbReference>
<feature type="transmembrane region" description="Helical" evidence="7">
    <location>
        <begin position="92"/>
        <end position="115"/>
    </location>
</feature>
<comment type="caution">
    <text evidence="9">The sequence shown here is derived from an EMBL/GenBank/DDBJ whole genome shotgun (WGS) entry which is preliminary data.</text>
</comment>
<evidence type="ECO:0000256" key="2">
    <source>
        <dbReference type="ARBA" id="ARBA00022448"/>
    </source>
</evidence>
<feature type="domain" description="ABC transmembrane type-1" evidence="8">
    <location>
        <begin position="57"/>
        <end position="246"/>
    </location>
</feature>
<dbReference type="PANTHER" id="PTHR30151:SF41">
    <property type="entry name" value="ABC TRANSPORTER PERMEASE PROTEIN"/>
    <property type="match status" value="1"/>
</dbReference>
<feature type="transmembrane region" description="Helical" evidence="7">
    <location>
        <begin position="222"/>
        <end position="250"/>
    </location>
</feature>
<dbReference type="Proteomes" id="UP000526501">
    <property type="component" value="Unassembled WGS sequence"/>
</dbReference>
<dbReference type="PANTHER" id="PTHR30151">
    <property type="entry name" value="ALKANE SULFONATE ABC TRANSPORTER-RELATED, MEMBRANE SUBUNIT"/>
    <property type="match status" value="1"/>
</dbReference>
<keyword evidence="3" id="KW-1003">Cell membrane</keyword>
<organism evidence="9 10">
    <name type="scientific">Pelagicoccus albus</name>
    <dbReference type="NCBI Taxonomy" id="415222"/>
    <lineage>
        <taxon>Bacteria</taxon>
        <taxon>Pseudomonadati</taxon>
        <taxon>Verrucomicrobiota</taxon>
        <taxon>Opitutia</taxon>
        <taxon>Puniceicoccales</taxon>
        <taxon>Pelagicoccaceae</taxon>
        <taxon>Pelagicoccus</taxon>
    </lineage>
</organism>
<feature type="transmembrane region" description="Helical" evidence="7">
    <location>
        <begin position="122"/>
        <end position="143"/>
    </location>
</feature>
<dbReference type="InterPro" id="IPR000515">
    <property type="entry name" value="MetI-like"/>
</dbReference>
<sequence>MQKRLLNWMLPVAGGLILYLIWILFKVIGGQEDWILPWPGQILAAIGEEFSILMGAAIQTGASALVGFLFSIVVGIGLSVLLASAQWVRTMWYPWVIFFQMVPVIVLAPIFVLWYGQGLPSIVAITFMITFFPIVANTTMGLVSTDKNLIDLFTTLNASTQAEVFMLRVPFALPYFLTGLKISGTLAPIGALVGDFYAGEASGGKGGLGYLVVSYSSQLETAALFATALVACLLGFVFVSGVNYLHWLLLHNWHESAIRRET</sequence>
<comment type="subcellular location">
    <subcellularLocation>
        <location evidence="1 7">Cell membrane</location>
        <topology evidence="1 7">Multi-pass membrane protein</topology>
    </subcellularLocation>
</comment>
<keyword evidence="10" id="KW-1185">Reference proteome</keyword>
<evidence type="ECO:0000256" key="6">
    <source>
        <dbReference type="ARBA" id="ARBA00023136"/>
    </source>
</evidence>
<dbReference type="Pfam" id="PF00528">
    <property type="entry name" value="BPD_transp_1"/>
    <property type="match status" value="1"/>
</dbReference>
<evidence type="ECO:0000256" key="3">
    <source>
        <dbReference type="ARBA" id="ARBA00022475"/>
    </source>
</evidence>
<proteinExistence type="inferred from homology"/>
<evidence type="ECO:0000256" key="7">
    <source>
        <dbReference type="RuleBase" id="RU363032"/>
    </source>
</evidence>
<gene>
    <name evidence="9" type="ORF">H5P27_17945</name>
</gene>
<dbReference type="SUPFAM" id="SSF161098">
    <property type="entry name" value="MetI-like"/>
    <property type="match status" value="1"/>
</dbReference>
<keyword evidence="4 7" id="KW-0812">Transmembrane</keyword>
<feature type="transmembrane region" description="Helical" evidence="7">
    <location>
        <begin position="65"/>
        <end position="86"/>
    </location>
</feature>
<evidence type="ECO:0000256" key="1">
    <source>
        <dbReference type="ARBA" id="ARBA00004651"/>
    </source>
</evidence>
<reference evidence="9 10" key="1">
    <citation type="submission" date="2020-07" db="EMBL/GenBank/DDBJ databases">
        <authorList>
            <person name="Feng X."/>
        </authorList>
    </citation>
    <scope>NUCLEOTIDE SEQUENCE [LARGE SCALE GENOMIC DNA]</scope>
    <source>
        <strain evidence="9 10">JCM23202</strain>
    </source>
</reference>
<keyword evidence="2 7" id="KW-0813">Transport</keyword>
<evidence type="ECO:0000256" key="5">
    <source>
        <dbReference type="ARBA" id="ARBA00022989"/>
    </source>
</evidence>
<protein>
    <submittedName>
        <fullName evidence="9">ABC transporter permease</fullName>
    </submittedName>
</protein>
<accession>A0A7X1EBL5</accession>
<name>A0A7X1EBL5_9BACT</name>